<protein>
    <recommendedName>
        <fullName evidence="3">DUF1579 domain-containing protein</fullName>
    </recommendedName>
</protein>
<feature type="signal peptide" evidence="1">
    <location>
        <begin position="1"/>
        <end position="27"/>
    </location>
</feature>
<sequence length="185" mass="20989">MQEEAMNERATLLLVALVFLSPCSVTAAESGRSADVQAGSGPEMRVIEKWRGTWEVKSVRRAPQPVQEIQYVETFEWVLDGRFLRSQTSRKTDGGMSSSMFWFDVFTKTYRFVVFDAGGFALELPPPTWNEATQTMEWKSGSLSPTSYTAHATFSDGDTIRWRSLWKDWKGTAILELEGVSTRRK</sequence>
<dbReference type="EMBL" id="EU910853">
    <property type="protein sequence ID" value="ACF98060.1"/>
    <property type="molecule type" value="Genomic_DNA"/>
</dbReference>
<evidence type="ECO:0008006" key="3">
    <source>
        <dbReference type="Google" id="ProtNLM"/>
    </source>
</evidence>
<keyword evidence="1" id="KW-0732">Signal</keyword>
<proteinExistence type="predicted"/>
<feature type="chain" id="PRO_5002878272" description="DUF1579 domain-containing protein" evidence="1">
    <location>
        <begin position="28"/>
        <end position="185"/>
    </location>
</feature>
<dbReference type="AlphaFoldDB" id="B8R8Q4"/>
<organism evidence="2">
    <name type="scientific">uncultured bacterium 888</name>
    <dbReference type="NCBI Taxonomy" id="548896"/>
    <lineage>
        <taxon>Bacteria</taxon>
        <taxon>environmental samples</taxon>
    </lineage>
</organism>
<evidence type="ECO:0000313" key="2">
    <source>
        <dbReference type="EMBL" id="ACF98060.1"/>
    </source>
</evidence>
<accession>B8R8Q4</accession>
<reference evidence="2" key="1">
    <citation type="journal article" date="2009" name="Appl. Environ. Microbiol.">
        <title>Characterization of denitrification gene clusters of soil bacteria via a metagenomic approach.</title>
        <authorList>
            <person name="Demaneche S."/>
            <person name="Philippot L."/>
            <person name="David M.M."/>
            <person name="Navarro E."/>
            <person name="Vogel T.M."/>
            <person name="Simonet P."/>
        </authorList>
    </citation>
    <scope>NUCLEOTIDE SEQUENCE</scope>
</reference>
<evidence type="ECO:0000256" key="1">
    <source>
        <dbReference type="SAM" id="SignalP"/>
    </source>
</evidence>
<name>B8R8Q4_9BACT</name>